<dbReference type="GO" id="GO:0006950">
    <property type="term" value="P:response to stress"/>
    <property type="evidence" value="ECO:0007669"/>
    <property type="project" value="TreeGrafter"/>
</dbReference>
<dbReference type="EMBL" id="VFPE01000008">
    <property type="protein sequence ID" value="TQM18645.1"/>
    <property type="molecule type" value="Genomic_DNA"/>
</dbReference>
<evidence type="ECO:0000313" key="3">
    <source>
        <dbReference type="Proteomes" id="UP000320235"/>
    </source>
</evidence>
<protein>
    <submittedName>
        <fullName evidence="2">DNA-binding MarR family transcriptional regulator</fullName>
    </submittedName>
</protein>
<dbReference type="Gene3D" id="1.10.10.10">
    <property type="entry name" value="Winged helix-like DNA-binding domain superfamily/Winged helix DNA-binding domain"/>
    <property type="match status" value="1"/>
</dbReference>
<dbReference type="PANTHER" id="PTHR33164">
    <property type="entry name" value="TRANSCRIPTIONAL REGULATOR, MARR FAMILY"/>
    <property type="match status" value="1"/>
</dbReference>
<name>A0A543EAM8_9MICO</name>
<organism evidence="2 3">
    <name type="scientific">Microbacterium kyungheense</name>
    <dbReference type="NCBI Taxonomy" id="1263636"/>
    <lineage>
        <taxon>Bacteria</taxon>
        <taxon>Bacillati</taxon>
        <taxon>Actinomycetota</taxon>
        <taxon>Actinomycetes</taxon>
        <taxon>Micrococcales</taxon>
        <taxon>Microbacteriaceae</taxon>
        <taxon>Microbacterium</taxon>
    </lineage>
</organism>
<accession>A0A543EAM8</accession>
<evidence type="ECO:0000259" key="1">
    <source>
        <dbReference type="PROSITE" id="PS50995"/>
    </source>
</evidence>
<dbReference type="GO" id="GO:0003700">
    <property type="term" value="F:DNA-binding transcription factor activity"/>
    <property type="evidence" value="ECO:0007669"/>
    <property type="project" value="InterPro"/>
</dbReference>
<dbReference type="SMART" id="SM00347">
    <property type="entry name" value="HTH_MARR"/>
    <property type="match status" value="1"/>
</dbReference>
<proteinExistence type="predicted"/>
<dbReference type="InterPro" id="IPR036388">
    <property type="entry name" value="WH-like_DNA-bd_sf"/>
</dbReference>
<reference evidence="2 3" key="1">
    <citation type="submission" date="2019-06" db="EMBL/GenBank/DDBJ databases">
        <title>Sequencing the genomes of 1000 actinobacteria strains.</title>
        <authorList>
            <person name="Klenk H.-P."/>
        </authorList>
    </citation>
    <scope>NUCLEOTIDE SEQUENCE [LARGE SCALE GENOMIC DNA]</scope>
    <source>
        <strain evidence="2 3">DSM 105492</strain>
    </source>
</reference>
<dbReference type="AlphaFoldDB" id="A0A543EAM8"/>
<evidence type="ECO:0000313" key="2">
    <source>
        <dbReference type="EMBL" id="TQM18645.1"/>
    </source>
</evidence>
<dbReference type="RefSeq" id="WP_141896704.1">
    <property type="nucleotide sequence ID" value="NZ_BAABLH010000006.1"/>
</dbReference>
<dbReference type="PROSITE" id="PS50995">
    <property type="entry name" value="HTH_MARR_2"/>
    <property type="match status" value="1"/>
</dbReference>
<dbReference type="GO" id="GO:0003677">
    <property type="term" value="F:DNA binding"/>
    <property type="evidence" value="ECO:0007669"/>
    <property type="project" value="UniProtKB-KW"/>
</dbReference>
<dbReference type="PANTHER" id="PTHR33164:SF99">
    <property type="entry name" value="MARR FAMILY REGULATORY PROTEIN"/>
    <property type="match status" value="1"/>
</dbReference>
<keyword evidence="2" id="KW-0238">DNA-binding</keyword>
<keyword evidence="3" id="KW-1185">Reference proteome</keyword>
<dbReference type="PRINTS" id="PR00598">
    <property type="entry name" value="HTHMARR"/>
</dbReference>
<dbReference type="InterPro" id="IPR000835">
    <property type="entry name" value="HTH_MarR-typ"/>
</dbReference>
<dbReference type="Pfam" id="PF12802">
    <property type="entry name" value="MarR_2"/>
    <property type="match status" value="1"/>
</dbReference>
<comment type="caution">
    <text evidence="2">The sequence shown here is derived from an EMBL/GenBank/DDBJ whole genome shotgun (WGS) entry which is preliminary data.</text>
</comment>
<dbReference type="InterPro" id="IPR036390">
    <property type="entry name" value="WH_DNA-bd_sf"/>
</dbReference>
<sequence length="172" mass="18534">MARGELDTDASADLSPVIGADPLDLRLSLASIVHWADSTAVRRDVMARVAFPVDDMGMFLVVNQLSYNGAMRPIELSLALGMTATNMSKIVGRLMQAGLVQRVPAPDDDRGVLVALSDNGRAIGESIMSVAEANLRLVLADWSPAEVEELRRTMARLARVHRSVAERRAGSP</sequence>
<gene>
    <name evidence="2" type="ORF">FB391_3776</name>
</gene>
<dbReference type="Proteomes" id="UP000320235">
    <property type="component" value="Unassembled WGS sequence"/>
</dbReference>
<dbReference type="OrthoDB" id="8966183at2"/>
<dbReference type="InterPro" id="IPR039422">
    <property type="entry name" value="MarR/SlyA-like"/>
</dbReference>
<dbReference type="SUPFAM" id="SSF46785">
    <property type="entry name" value="Winged helix' DNA-binding domain"/>
    <property type="match status" value="1"/>
</dbReference>
<feature type="domain" description="HTH marR-type" evidence="1">
    <location>
        <begin position="22"/>
        <end position="159"/>
    </location>
</feature>